<dbReference type="AlphaFoldDB" id="A0A8S1EY96"/>
<dbReference type="EMBL" id="CADEPM010000004">
    <property type="protein sequence ID" value="CAB3405594.1"/>
    <property type="molecule type" value="Genomic_DNA"/>
</dbReference>
<gene>
    <name evidence="4" type="ORF">CBOVIS_LOCUS7773</name>
</gene>
<sequence length="522" mass="59855">MRSNGVTTKKEFRHVYRSISGSSKNPTDIKTAYQILSCCGKTVIQSHLRAEWPLNCETISLDALFDIYSRLGDLCIEEEELRQMKNRNIKFDQVVDSIEPEGLISKQLVEDCLRNYTNEDGTIDIEKLVKASEETRDKLLVNLMSHTDSPTISEHFEEVTVSKPTEEVIEKSDTFGQLKAQVRGTLAISPRLQAIFFRIDVDEPTECELVLSLSKNSDLPPGHFANDLFLFVARDGENPKMVGVTKFVLKNERYSTGTIEVARNDQIIILGMGTSFIRRKSTRERITLIEPDGKLSKRFKVTLMNIFDAFDSDQDGVLKRNELNFYTIASGDTALTDDEWALYHDNFDFRDGGMTMEGFIKMHQIEASDTGDHVLADLWHSLNILGYDTELQSIYGCSYDIFAHAEKDVRLEPYFQYVTVVERNLVLEKLYDAGIEQDLCVLKPHLFQTDYFGLLIARWSDEHRDRRFRLKIDDTENVRWNFPNGKEGSIKFDESDGEWILVCSYTTTNKNANVKVELIDSE</sequence>
<evidence type="ECO:0000313" key="4">
    <source>
        <dbReference type="EMBL" id="CAB3405594.1"/>
    </source>
</evidence>
<dbReference type="GO" id="GO:0098797">
    <property type="term" value="C:plasma membrane protein complex"/>
    <property type="evidence" value="ECO:0007669"/>
    <property type="project" value="TreeGrafter"/>
</dbReference>
<dbReference type="InterPro" id="IPR002048">
    <property type="entry name" value="EF_hand_dom"/>
</dbReference>
<evidence type="ECO:0000313" key="5">
    <source>
        <dbReference type="Proteomes" id="UP000494206"/>
    </source>
</evidence>
<dbReference type="InterPro" id="IPR052266">
    <property type="entry name" value="Miro-EF-hand_domain"/>
</dbReference>
<comment type="caution">
    <text evidence="4">The sequence shown here is derived from an EMBL/GenBank/DDBJ whole genome shotgun (WGS) entry which is preliminary data.</text>
</comment>
<evidence type="ECO:0000256" key="2">
    <source>
        <dbReference type="ARBA" id="ARBA00022737"/>
    </source>
</evidence>
<keyword evidence="2" id="KW-0677">Repeat</keyword>
<keyword evidence="1" id="KW-0479">Metal-binding</keyword>
<dbReference type="GO" id="GO:0005509">
    <property type="term" value="F:calcium ion binding"/>
    <property type="evidence" value="ECO:0007669"/>
    <property type="project" value="InterPro"/>
</dbReference>
<keyword evidence="5" id="KW-1185">Reference proteome</keyword>
<dbReference type="OrthoDB" id="26525at2759"/>
<protein>
    <recommendedName>
        <fullName evidence="3">EF-hand domain-containing protein</fullName>
    </recommendedName>
</protein>
<feature type="domain" description="EF-hand" evidence="3">
    <location>
        <begin position="298"/>
        <end position="333"/>
    </location>
</feature>
<dbReference type="PANTHER" id="PTHR46819">
    <property type="entry name" value="EF-HAND CALCIUM-BINDING DOMAIN-CONTAINING PROTEIN 7"/>
    <property type="match status" value="1"/>
</dbReference>
<dbReference type="SUPFAM" id="SSF47473">
    <property type="entry name" value="EF-hand"/>
    <property type="match status" value="1"/>
</dbReference>
<dbReference type="GO" id="GO:0060170">
    <property type="term" value="C:ciliary membrane"/>
    <property type="evidence" value="ECO:0007669"/>
    <property type="project" value="TreeGrafter"/>
</dbReference>
<organism evidence="4 5">
    <name type="scientific">Caenorhabditis bovis</name>
    <dbReference type="NCBI Taxonomy" id="2654633"/>
    <lineage>
        <taxon>Eukaryota</taxon>
        <taxon>Metazoa</taxon>
        <taxon>Ecdysozoa</taxon>
        <taxon>Nematoda</taxon>
        <taxon>Chromadorea</taxon>
        <taxon>Rhabditida</taxon>
        <taxon>Rhabditina</taxon>
        <taxon>Rhabditomorpha</taxon>
        <taxon>Rhabditoidea</taxon>
        <taxon>Rhabditidae</taxon>
        <taxon>Peloderinae</taxon>
        <taxon>Caenorhabditis</taxon>
    </lineage>
</organism>
<dbReference type="InterPro" id="IPR011992">
    <property type="entry name" value="EF-hand-dom_pair"/>
</dbReference>
<dbReference type="GO" id="GO:1903569">
    <property type="term" value="P:positive regulation of protein localization to ciliary membrane"/>
    <property type="evidence" value="ECO:0007669"/>
    <property type="project" value="TreeGrafter"/>
</dbReference>
<dbReference type="PANTHER" id="PTHR46819:SF1">
    <property type="entry name" value="EF-HAND CALCIUM-BINDING DOMAIN-CONTAINING PROTEIN 7"/>
    <property type="match status" value="1"/>
</dbReference>
<reference evidence="4 5" key="1">
    <citation type="submission" date="2020-04" db="EMBL/GenBank/DDBJ databases">
        <authorList>
            <person name="Laetsch R D."/>
            <person name="Stevens L."/>
            <person name="Kumar S."/>
            <person name="Blaxter L. M."/>
        </authorList>
    </citation>
    <scope>NUCLEOTIDE SEQUENCE [LARGE SCALE GENOMIC DNA]</scope>
</reference>
<accession>A0A8S1EY96</accession>
<dbReference type="Gene3D" id="1.10.238.10">
    <property type="entry name" value="EF-hand"/>
    <property type="match status" value="1"/>
</dbReference>
<dbReference type="Proteomes" id="UP000494206">
    <property type="component" value="Unassembled WGS sequence"/>
</dbReference>
<evidence type="ECO:0000259" key="3">
    <source>
        <dbReference type="PROSITE" id="PS50222"/>
    </source>
</evidence>
<proteinExistence type="predicted"/>
<name>A0A8S1EY96_9PELO</name>
<dbReference type="PROSITE" id="PS50222">
    <property type="entry name" value="EF_HAND_2"/>
    <property type="match status" value="1"/>
</dbReference>
<evidence type="ECO:0000256" key="1">
    <source>
        <dbReference type="ARBA" id="ARBA00022723"/>
    </source>
</evidence>